<feature type="domain" description="Fibrinogen C-terminal" evidence="1">
    <location>
        <begin position="58"/>
        <end position="258"/>
    </location>
</feature>
<evidence type="ECO:0000313" key="3">
    <source>
        <dbReference type="RefSeq" id="XP_051859332.1"/>
    </source>
</evidence>
<reference evidence="3" key="1">
    <citation type="submission" date="2025-08" db="UniProtKB">
        <authorList>
            <consortium name="RefSeq"/>
        </authorList>
    </citation>
    <scope>IDENTIFICATION</scope>
    <source>
        <strain evidence="3">15112-1751.03</strain>
        <tissue evidence="3">Whole Adult</tissue>
    </source>
</reference>
<dbReference type="Pfam" id="PF00147">
    <property type="entry name" value="Fibrinogen_C"/>
    <property type="match status" value="1"/>
</dbReference>
<dbReference type="InterPro" id="IPR036056">
    <property type="entry name" value="Fibrinogen-like_C"/>
</dbReference>
<gene>
    <name evidence="3" type="primary">LOC127565332</name>
</gene>
<dbReference type="PANTHER" id="PTHR19143">
    <property type="entry name" value="FIBRINOGEN/TENASCIN/ANGIOPOEITIN"/>
    <property type="match status" value="1"/>
</dbReference>
<keyword evidence="2" id="KW-1185">Reference proteome</keyword>
<dbReference type="GeneID" id="127565332"/>
<dbReference type="Gene3D" id="3.90.215.10">
    <property type="entry name" value="Gamma Fibrinogen, chain A, domain 1"/>
    <property type="match status" value="1"/>
</dbReference>
<dbReference type="PANTHER" id="PTHR19143:SF327">
    <property type="entry name" value="FI21813P1-RELATED"/>
    <property type="match status" value="1"/>
</dbReference>
<dbReference type="AlphaFoldDB" id="A0A9C6WH49"/>
<dbReference type="Proteomes" id="UP000515160">
    <property type="component" value="Chromosome 2L"/>
</dbReference>
<dbReference type="OrthoDB" id="6145874at2759"/>
<dbReference type="SMART" id="SM00186">
    <property type="entry name" value="FBG"/>
    <property type="match status" value="1"/>
</dbReference>
<evidence type="ECO:0000313" key="2">
    <source>
        <dbReference type="Proteomes" id="UP000515160"/>
    </source>
</evidence>
<sequence>MFQFYTLVSCEAREINLATKHRGSEHQLMHCEFDKNSTEYYLRRNEHKLNECLKLAATLPKRFPTSCLNLTSGIHEIQIRKGNPFQVLCDGDGWIIIQRRFNGSQDFNKSWEEYVNGFGDLNGEFFMGLEKQHLVTSLKKHDMHFKLTSIRGVSMGKYDNFRIGNAASLYTLQSIGKFYGFQYENNLERHVNQKFTTYDRNNIPNDYKNCAANGMGGWWYPEYCGDSNLNAPFGKDSGIVWPWRGGTSSIMKIRQHGY</sequence>
<dbReference type="RefSeq" id="XP_051859332.1">
    <property type="nucleotide sequence ID" value="XM_052003372.1"/>
</dbReference>
<dbReference type="SUPFAM" id="SSF56496">
    <property type="entry name" value="Fibrinogen C-terminal domain-like"/>
    <property type="match status" value="1"/>
</dbReference>
<protein>
    <submittedName>
        <fullName evidence="3">Ficolin-1-like</fullName>
    </submittedName>
</protein>
<dbReference type="InterPro" id="IPR050373">
    <property type="entry name" value="Fibrinogen_C-term_domain"/>
</dbReference>
<dbReference type="PROSITE" id="PS51406">
    <property type="entry name" value="FIBRINOGEN_C_2"/>
    <property type="match status" value="1"/>
</dbReference>
<accession>A0A9C6WH49</accession>
<dbReference type="InterPro" id="IPR014716">
    <property type="entry name" value="Fibrinogen_a/b/g_C_1"/>
</dbReference>
<name>A0A9C6WH49_DROAB</name>
<dbReference type="InterPro" id="IPR002181">
    <property type="entry name" value="Fibrinogen_a/b/g_C_dom"/>
</dbReference>
<dbReference type="GO" id="GO:0005615">
    <property type="term" value="C:extracellular space"/>
    <property type="evidence" value="ECO:0007669"/>
    <property type="project" value="TreeGrafter"/>
</dbReference>
<organism evidence="2 3">
    <name type="scientific">Drosophila albomicans</name>
    <name type="common">Fruit fly</name>
    <dbReference type="NCBI Taxonomy" id="7291"/>
    <lineage>
        <taxon>Eukaryota</taxon>
        <taxon>Metazoa</taxon>
        <taxon>Ecdysozoa</taxon>
        <taxon>Arthropoda</taxon>
        <taxon>Hexapoda</taxon>
        <taxon>Insecta</taxon>
        <taxon>Pterygota</taxon>
        <taxon>Neoptera</taxon>
        <taxon>Endopterygota</taxon>
        <taxon>Diptera</taxon>
        <taxon>Brachycera</taxon>
        <taxon>Muscomorpha</taxon>
        <taxon>Ephydroidea</taxon>
        <taxon>Drosophilidae</taxon>
        <taxon>Drosophila</taxon>
    </lineage>
</organism>
<proteinExistence type="predicted"/>
<evidence type="ECO:0000259" key="1">
    <source>
        <dbReference type="PROSITE" id="PS51406"/>
    </source>
</evidence>